<dbReference type="SUPFAM" id="SSF82185">
    <property type="entry name" value="Histone H3 K4-specific methyltransferase SET7/9 N-terminal domain"/>
    <property type="match status" value="1"/>
</dbReference>
<dbReference type="GeneID" id="10510339"/>
<dbReference type="PANTHER" id="PTHR47825">
    <property type="entry name" value="AAA_23 DOMAIN-CONTAINING PROTEIN"/>
    <property type="match status" value="1"/>
</dbReference>
<dbReference type="RefSeq" id="XP_003292946.1">
    <property type="nucleotide sequence ID" value="XM_003292898.1"/>
</dbReference>
<dbReference type="VEuPathDB" id="AmoebaDB:DICPUDRAFT_83554"/>
<reference evidence="2" key="1">
    <citation type="journal article" date="2011" name="Genome Biol.">
        <title>Comparative genomics of the social amoebae Dictyostelium discoideum and Dictyostelium purpureum.</title>
        <authorList>
            <consortium name="US DOE Joint Genome Institute (JGI-PGF)"/>
            <person name="Sucgang R."/>
            <person name="Kuo A."/>
            <person name="Tian X."/>
            <person name="Salerno W."/>
            <person name="Parikh A."/>
            <person name="Feasley C.L."/>
            <person name="Dalin E."/>
            <person name="Tu H."/>
            <person name="Huang E."/>
            <person name="Barry K."/>
            <person name="Lindquist E."/>
            <person name="Shapiro H."/>
            <person name="Bruce D."/>
            <person name="Schmutz J."/>
            <person name="Salamov A."/>
            <person name="Fey P."/>
            <person name="Gaudet P."/>
            <person name="Anjard C."/>
            <person name="Babu M.M."/>
            <person name="Basu S."/>
            <person name="Bushmanova Y."/>
            <person name="van der Wel H."/>
            <person name="Katoh-Kurasawa M."/>
            <person name="Dinh C."/>
            <person name="Coutinho P.M."/>
            <person name="Saito T."/>
            <person name="Elias M."/>
            <person name="Schaap P."/>
            <person name="Kay R.R."/>
            <person name="Henrissat B."/>
            <person name="Eichinger L."/>
            <person name="Rivero F."/>
            <person name="Putnam N.H."/>
            <person name="West C.M."/>
            <person name="Loomis W.F."/>
            <person name="Chisholm R.L."/>
            <person name="Shaulsky G."/>
            <person name="Strassmann J.E."/>
            <person name="Queller D.C."/>
            <person name="Kuspa A."/>
            <person name="Grigoriev I.V."/>
        </authorList>
    </citation>
    <scope>NUCLEOTIDE SEQUENCE [LARGE SCALE GENOMIC DNA]</scope>
    <source>
        <strain evidence="2">QSDP1</strain>
    </source>
</reference>
<protein>
    <submittedName>
        <fullName evidence="1">Uncharacterized protein</fullName>
    </submittedName>
</protein>
<sequence>MDELKKETSNLTWSIKKLQNDLLIFAQDSIETILDKTKVCEQRDQAQCIIGKKVETSEGIWFGPSIKGVPIYEGIYNYLNGGEYEGLCLNGKRHGQGILRYALGNIEQLKSIEGEWEEDNVSFPSVVTYNDDVCLKF</sequence>
<dbReference type="EMBL" id="GL871322">
    <property type="protein sequence ID" value="EGC30523.1"/>
    <property type="molecule type" value="Genomic_DNA"/>
</dbReference>
<gene>
    <name evidence="1" type="ORF">DICPUDRAFT_83554</name>
</gene>
<keyword evidence="2" id="KW-1185">Reference proteome</keyword>
<evidence type="ECO:0000313" key="1">
    <source>
        <dbReference type="EMBL" id="EGC30523.1"/>
    </source>
</evidence>
<dbReference type="Proteomes" id="UP000001064">
    <property type="component" value="Unassembled WGS sequence"/>
</dbReference>
<dbReference type="Gene3D" id="2.20.110.10">
    <property type="entry name" value="Histone H3 K4-specific methyltransferase SET7/9 N-terminal domain"/>
    <property type="match status" value="1"/>
</dbReference>
<dbReference type="PANTHER" id="PTHR47825:SF1">
    <property type="entry name" value="G DOMAIN-CONTAINING PROTEIN-RELATED"/>
    <property type="match status" value="1"/>
</dbReference>
<dbReference type="KEGG" id="dpp:DICPUDRAFT_83554"/>
<proteinExistence type="predicted"/>
<name>F0ZZV5_DICPU</name>
<organism evidence="1 2">
    <name type="scientific">Dictyostelium purpureum</name>
    <name type="common">Slime mold</name>
    <dbReference type="NCBI Taxonomy" id="5786"/>
    <lineage>
        <taxon>Eukaryota</taxon>
        <taxon>Amoebozoa</taxon>
        <taxon>Evosea</taxon>
        <taxon>Eumycetozoa</taxon>
        <taxon>Dictyostelia</taxon>
        <taxon>Dictyosteliales</taxon>
        <taxon>Dictyosteliaceae</taxon>
        <taxon>Dictyostelium</taxon>
    </lineage>
</organism>
<dbReference type="AlphaFoldDB" id="F0ZZV5"/>
<dbReference type="OrthoDB" id="270720at2759"/>
<evidence type="ECO:0000313" key="2">
    <source>
        <dbReference type="Proteomes" id="UP000001064"/>
    </source>
</evidence>
<dbReference type="InParanoid" id="F0ZZV5"/>
<accession>F0ZZV5</accession>